<gene>
    <name evidence="2" type="ORF">CA54_27020</name>
</gene>
<proteinExistence type="predicted"/>
<protein>
    <recommendedName>
        <fullName evidence="1">ATP-grasp domain-containing protein</fullName>
    </recommendedName>
</protein>
<name>A0A5C6BQ94_9PLAN</name>
<dbReference type="InterPro" id="IPR025643">
    <property type="entry name" value="R2K_3"/>
</dbReference>
<feature type="domain" description="ATP-grasp" evidence="1">
    <location>
        <begin position="62"/>
        <end position="164"/>
    </location>
</feature>
<reference evidence="2 3" key="1">
    <citation type="submission" date="2019-02" db="EMBL/GenBank/DDBJ databases">
        <title>Deep-cultivation of Planctomycetes and their phenomic and genomic characterization uncovers novel biology.</title>
        <authorList>
            <person name="Wiegand S."/>
            <person name="Jogler M."/>
            <person name="Boedeker C."/>
            <person name="Pinto D."/>
            <person name="Vollmers J."/>
            <person name="Rivas-Marin E."/>
            <person name="Kohn T."/>
            <person name="Peeters S.H."/>
            <person name="Heuer A."/>
            <person name="Rast P."/>
            <person name="Oberbeckmann S."/>
            <person name="Bunk B."/>
            <person name="Jeske O."/>
            <person name="Meyerdierks A."/>
            <person name="Storesund J.E."/>
            <person name="Kallscheuer N."/>
            <person name="Luecker S."/>
            <person name="Lage O.M."/>
            <person name="Pohl T."/>
            <person name="Merkel B.J."/>
            <person name="Hornburger P."/>
            <person name="Mueller R.-W."/>
            <person name="Bruemmer F."/>
            <person name="Labrenz M."/>
            <person name="Spormann A.M."/>
            <person name="Op Den Camp H."/>
            <person name="Overmann J."/>
            <person name="Amann R."/>
            <person name="Jetten M.S.M."/>
            <person name="Mascher T."/>
            <person name="Medema M.H."/>
            <person name="Devos D.P."/>
            <person name="Kaster A.-K."/>
            <person name="Ovreas L."/>
            <person name="Rohde M."/>
            <person name="Galperin M.Y."/>
            <person name="Jogler C."/>
        </authorList>
    </citation>
    <scope>NUCLEOTIDE SEQUENCE [LARGE SCALE GENOMIC DNA]</scope>
    <source>
        <strain evidence="2 3">CA54</strain>
    </source>
</reference>
<organism evidence="2 3">
    <name type="scientific">Symmachiella macrocystis</name>
    <dbReference type="NCBI Taxonomy" id="2527985"/>
    <lineage>
        <taxon>Bacteria</taxon>
        <taxon>Pseudomonadati</taxon>
        <taxon>Planctomycetota</taxon>
        <taxon>Planctomycetia</taxon>
        <taxon>Planctomycetales</taxon>
        <taxon>Planctomycetaceae</taxon>
        <taxon>Symmachiella</taxon>
    </lineage>
</organism>
<evidence type="ECO:0000313" key="3">
    <source>
        <dbReference type="Proteomes" id="UP000320735"/>
    </source>
</evidence>
<dbReference type="Proteomes" id="UP000320735">
    <property type="component" value="Unassembled WGS sequence"/>
</dbReference>
<sequence>MPTTWVIGLDDEIPNDLTFPLFVRTPKSSWKRGGQQSKVADLKELKDEAQLLRRSFGWDKPIIARQWLDIAVAGHWMYGDVPQEIRTWIIDGEPVAWSFHYLDAVAEPNGFPPTTRDLRQLKAMAASIAGPFRSRLIAADFVRDVRGEWCFIEAGPGAVAGTAHEKVFKYVARRLIGEMPAAPKSIVGGAF</sequence>
<dbReference type="AlphaFoldDB" id="A0A5C6BQ94"/>
<accession>A0A5C6BQ94</accession>
<evidence type="ECO:0000259" key="1">
    <source>
        <dbReference type="Pfam" id="PF14243"/>
    </source>
</evidence>
<keyword evidence="3" id="KW-1185">Reference proteome</keyword>
<dbReference type="Pfam" id="PF14243">
    <property type="entry name" value="R2K_3"/>
    <property type="match status" value="1"/>
</dbReference>
<comment type="caution">
    <text evidence="2">The sequence shown here is derived from an EMBL/GenBank/DDBJ whole genome shotgun (WGS) entry which is preliminary data.</text>
</comment>
<dbReference type="SUPFAM" id="SSF56059">
    <property type="entry name" value="Glutathione synthetase ATP-binding domain-like"/>
    <property type="match status" value="1"/>
</dbReference>
<dbReference type="EMBL" id="SJPP01000001">
    <property type="protein sequence ID" value="TWU13862.1"/>
    <property type="molecule type" value="Genomic_DNA"/>
</dbReference>
<evidence type="ECO:0000313" key="2">
    <source>
        <dbReference type="EMBL" id="TWU13862.1"/>
    </source>
</evidence>